<dbReference type="InterPro" id="IPR002104">
    <property type="entry name" value="Integrase_catalytic"/>
</dbReference>
<dbReference type="SUPFAM" id="SSF56349">
    <property type="entry name" value="DNA breaking-rejoining enzymes"/>
    <property type="match status" value="1"/>
</dbReference>
<dbReference type="NCBIfam" id="TIGR02249">
    <property type="entry name" value="integrase_gron"/>
    <property type="match status" value="1"/>
</dbReference>
<evidence type="ECO:0000313" key="10">
    <source>
        <dbReference type="Proteomes" id="UP000733744"/>
    </source>
</evidence>
<evidence type="ECO:0000256" key="4">
    <source>
        <dbReference type="ARBA" id="ARBA00023172"/>
    </source>
</evidence>
<organism evidence="9 10">
    <name type="scientific">Candidatus Methylobacter oryzae</name>
    <dbReference type="NCBI Taxonomy" id="2497749"/>
    <lineage>
        <taxon>Bacteria</taxon>
        <taxon>Pseudomonadati</taxon>
        <taxon>Pseudomonadota</taxon>
        <taxon>Gammaproteobacteria</taxon>
        <taxon>Methylococcales</taxon>
        <taxon>Methylococcaceae</taxon>
        <taxon>Methylobacter</taxon>
    </lineage>
</organism>
<evidence type="ECO:0000313" key="9">
    <source>
        <dbReference type="EMBL" id="TRW96412.1"/>
    </source>
</evidence>
<dbReference type="InterPro" id="IPR010998">
    <property type="entry name" value="Integrase_recombinase_N"/>
</dbReference>
<feature type="region of interest" description="Disordered" evidence="6">
    <location>
        <begin position="93"/>
        <end position="117"/>
    </location>
</feature>
<feature type="domain" description="Tyr recombinase" evidence="7">
    <location>
        <begin position="244"/>
        <end position="461"/>
    </location>
</feature>
<evidence type="ECO:0000259" key="8">
    <source>
        <dbReference type="PROSITE" id="PS51900"/>
    </source>
</evidence>
<proteinExistence type="inferred from homology"/>
<evidence type="ECO:0000256" key="5">
    <source>
        <dbReference type="PROSITE-ProRule" id="PRU01248"/>
    </source>
</evidence>
<dbReference type="EMBL" id="RYFG02000082">
    <property type="protein sequence ID" value="TRW96412.1"/>
    <property type="molecule type" value="Genomic_DNA"/>
</dbReference>
<dbReference type="PANTHER" id="PTHR30349:SF64">
    <property type="entry name" value="PROPHAGE INTEGRASE INTD-RELATED"/>
    <property type="match status" value="1"/>
</dbReference>
<dbReference type="InterPro" id="IPR004107">
    <property type="entry name" value="Integrase_SAM-like_N"/>
</dbReference>
<dbReference type="Gene3D" id="1.10.443.10">
    <property type="entry name" value="Intergrase catalytic core"/>
    <property type="match status" value="1"/>
</dbReference>
<gene>
    <name evidence="9" type="ORF">EKO24_008755</name>
</gene>
<evidence type="ECO:0000256" key="3">
    <source>
        <dbReference type="ARBA" id="ARBA00023125"/>
    </source>
</evidence>
<dbReference type="PANTHER" id="PTHR30349">
    <property type="entry name" value="PHAGE INTEGRASE-RELATED"/>
    <property type="match status" value="1"/>
</dbReference>
<dbReference type="RefSeq" id="WP_127030127.1">
    <property type="nucleotide sequence ID" value="NZ_RYFG02000082.1"/>
</dbReference>
<dbReference type="Pfam" id="PF13495">
    <property type="entry name" value="Phage_int_SAM_4"/>
    <property type="match status" value="1"/>
</dbReference>
<comment type="similarity">
    <text evidence="1">Belongs to the 'phage' integrase family.</text>
</comment>
<dbReference type="Pfam" id="PF00589">
    <property type="entry name" value="Phage_integrase"/>
    <property type="match status" value="1"/>
</dbReference>
<evidence type="ECO:0000256" key="2">
    <source>
        <dbReference type="ARBA" id="ARBA00022908"/>
    </source>
</evidence>
<protein>
    <submittedName>
        <fullName evidence="9">Integron integrase</fullName>
    </submittedName>
</protein>
<accession>A0ABY3CBE4</accession>
<keyword evidence="10" id="KW-1185">Reference proteome</keyword>
<dbReference type="Gene3D" id="1.10.150.130">
    <property type="match status" value="1"/>
</dbReference>
<dbReference type="InterPro" id="IPR011946">
    <property type="entry name" value="Integrase_integron-type"/>
</dbReference>
<keyword evidence="4" id="KW-0233">DNA recombination</keyword>
<dbReference type="Proteomes" id="UP000733744">
    <property type="component" value="Unassembled WGS sequence"/>
</dbReference>
<dbReference type="PROSITE" id="PS51900">
    <property type="entry name" value="CB"/>
    <property type="match status" value="1"/>
</dbReference>
<feature type="domain" description="Core-binding (CB)" evidence="8">
    <location>
        <begin position="143"/>
        <end position="226"/>
    </location>
</feature>
<comment type="caution">
    <text evidence="9">The sequence shown here is derived from an EMBL/GenBank/DDBJ whole genome shotgun (WGS) entry which is preliminary data.</text>
</comment>
<name>A0ABY3CBE4_9GAMM</name>
<dbReference type="InterPro" id="IPR044068">
    <property type="entry name" value="CB"/>
</dbReference>
<keyword evidence="3 5" id="KW-0238">DNA-binding</keyword>
<evidence type="ECO:0000256" key="6">
    <source>
        <dbReference type="SAM" id="MobiDB-lite"/>
    </source>
</evidence>
<dbReference type="InterPro" id="IPR011010">
    <property type="entry name" value="DNA_brk_join_enz"/>
</dbReference>
<reference evidence="9 10" key="1">
    <citation type="journal article" date="2019" name="Antonie Van Leeuwenhoek">
        <title>Description of 'Ca. Methylobacter oryzae' KRF1, a novel species from the environmentally important Methylobacter clade 2.</title>
        <authorList>
            <person name="Khatri K."/>
            <person name="Mohite J.A."/>
            <person name="Pandit P.S."/>
            <person name="Bahulikar R."/>
            <person name="Rahalkar M.C."/>
        </authorList>
    </citation>
    <scope>NUCLEOTIDE SEQUENCE [LARGE SCALE GENOMIC DNA]</scope>
    <source>
        <strain evidence="9 10">KRF1</strain>
    </source>
</reference>
<keyword evidence="2" id="KW-0229">DNA integration</keyword>
<dbReference type="InterPro" id="IPR050090">
    <property type="entry name" value="Tyrosine_recombinase_XerCD"/>
</dbReference>
<dbReference type="InterPro" id="IPR013762">
    <property type="entry name" value="Integrase-like_cat_sf"/>
</dbReference>
<sequence>MLIVTASLSQAFEAQLGQRNIPDQQRRDFHKWLRFYLDFCAKYTLDPKLTANFAGFDEKLKSKGQSDTQRQQARRSIAIYYRTIGVIKFSQATSGNSSAKNPSPLVVSGTPNQASSKQADLPAAKHAIPLSAVATEPKKLTGANWEAIYEQLKNAIKVRHYSNKTWQAYRYWLQQFQTFTKSKDAGLLSMNDVKGFLSHLAVNKQVAASSQNQAFNALLFLFKNVLQKEFGKVEGVVRAKRRPYIPVVLSRPEVDRVIGLLEPPYDLIAKLLYGCGLRLFECLKLRVQDLNFDMQVLTVHDGKGLKDRTLPMPSTLTAELAAQVEQVAILHEQDLAANTAGVFLPSALDVKYKNAAKEFAWQWLFPAKSLTLVPGSEDYRRWHLHETHVQRAIKSAVRKSRIAKRASAHTFRHSFASHLLQANVDVRTIQELLGHSDLKTTMIYTHTVPSVTIKDAKSPLDL</sequence>
<dbReference type="PROSITE" id="PS51898">
    <property type="entry name" value="TYR_RECOMBINASE"/>
    <property type="match status" value="1"/>
</dbReference>
<evidence type="ECO:0000259" key="7">
    <source>
        <dbReference type="PROSITE" id="PS51898"/>
    </source>
</evidence>
<evidence type="ECO:0000256" key="1">
    <source>
        <dbReference type="ARBA" id="ARBA00008857"/>
    </source>
</evidence>